<dbReference type="InterPro" id="IPR020622">
    <property type="entry name" value="Ala_racemase_pyridoxalP-BS"/>
</dbReference>
<dbReference type="GO" id="GO:0008784">
    <property type="term" value="F:alanine racemase activity"/>
    <property type="evidence" value="ECO:0007669"/>
    <property type="project" value="UniProtKB-UniRule"/>
</dbReference>
<dbReference type="OrthoDB" id="9813814at2"/>
<dbReference type="STRING" id="45670.SN16_07045"/>
<sequence>MSEKYYRDSIVEVDLEAVHHNYQAISRLHPGKMFIAVIKANAYGLGSTAVAEYLSARGAEFFAVATLDEAIELRMHGIKEKILVLGPINPEDINKAIQHRVAITAPNLEWLKEAQSNVMDMDDKEVWIHIKVNSGMNRLGTSDPDEITRMIDLIEESEHLVYEGIYSHFSSADIDSGQNDMEYERFKTITSQVKKPRFVHIQNSAGALRIDDDYCNAIRVGISLYGYYPSDYIRKITSVDLRPSVAFTTKVVDLHVLEAGEGVSYGLEYDAEAEDRVATLPIGYADGFLRARTGYRVALADGTSCPVIGKVCMDYIMIRVPDTVKAGDPVHVIVRDRSSEQSMEVYSDYVGTIPYESLCMLSRRLPRIYEGGDDVLVNNEVLK</sequence>
<feature type="domain" description="Alanine racemase C-terminal" evidence="7">
    <location>
        <begin position="244"/>
        <end position="370"/>
    </location>
</feature>
<feature type="binding site" evidence="4 6">
    <location>
        <position position="313"/>
    </location>
    <ligand>
        <name>substrate</name>
    </ligand>
</feature>
<dbReference type="Pfam" id="PF01168">
    <property type="entry name" value="Ala_racemase_N"/>
    <property type="match status" value="1"/>
</dbReference>
<dbReference type="PANTHER" id="PTHR30511">
    <property type="entry name" value="ALANINE RACEMASE"/>
    <property type="match status" value="1"/>
</dbReference>
<comment type="similarity">
    <text evidence="4">Belongs to the alanine racemase family.</text>
</comment>
<reference evidence="9" key="3">
    <citation type="submission" date="2022-12" db="EMBL/GenBank/DDBJ databases">
        <title>Genome analysis and biological profiling of marine Salinicoccus roseus MOSEL-ME25.</title>
        <authorList>
            <person name="Mirza F.T."/>
            <person name="Xie Y."/>
            <person name="Shinwari Z.K."/>
        </authorList>
    </citation>
    <scope>NUCLEOTIDE SEQUENCE</scope>
    <source>
        <strain evidence="9">MOSEL-ME25</strain>
    </source>
</reference>
<evidence type="ECO:0000256" key="4">
    <source>
        <dbReference type="HAMAP-Rule" id="MF_01201"/>
    </source>
</evidence>
<reference evidence="9" key="2">
    <citation type="submission" date="2020-04" db="EMBL/GenBank/DDBJ databases">
        <authorList>
            <person name="Tanveer F."/>
            <person name="Xie Y."/>
            <person name="Shinwari Z.K."/>
        </authorList>
    </citation>
    <scope>NUCLEOTIDE SEQUENCE</scope>
    <source>
        <strain evidence="9">MOSEL-ME25</strain>
    </source>
</reference>
<dbReference type="SMART" id="SM01005">
    <property type="entry name" value="Ala_racemase_C"/>
    <property type="match status" value="1"/>
</dbReference>
<evidence type="ECO:0000256" key="6">
    <source>
        <dbReference type="PIRSR" id="PIRSR600821-52"/>
    </source>
</evidence>
<dbReference type="SUPFAM" id="SSF50621">
    <property type="entry name" value="Alanine racemase C-terminal domain-like"/>
    <property type="match status" value="1"/>
</dbReference>
<dbReference type="EC" id="5.1.1.1" evidence="4"/>
<dbReference type="InterPro" id="IPR011079">
    <property type="entry name" value="Ala_racemase_C"/>
</dbReference>
<accession>A0A0C2E560</accession>
<dbReference type="PRINTS" id="PR00992">
    <property type="entry name" value="ALARACEMASE"/>
</dbReference>
<feature type="modified residue" description="N6-(pyridoxal phosphate)lysine" evidence="4 5">
    <location>
        <position position="39"/>
    </location>
</feature>
<dbReference type="Gene3D" id="3.20.20.10">
    <property type="entry name" value="Alanine racemase"/>
    <property type="match status" value="1"/>
</dbReference>
<dbReference type="InterPro" id="IPR000821">
    <property type="entry name" value="Ala_racemase"/>
</dbReference>
<dbReference type="SUPFAM" id="SSF51419">
    <property type="entry name" value="PLP-binding barrel"/>
    <property type="match status" value="1"/>
</dbReference>
<dbReference type="GeneID" id="77845309"/>
<evidence type="ECO:0000256" key="5">
    <source>
        <dbReference type="PIRSR" id="PIRSR600821-50"/>
    </source>
</evidence>
<dbReference type="InterPro" id="IPR001608">
    <property type="entry name" value="Ala_racemase_N"/>
</dbReference>
<gene>
    <name evidence="9" type="primary">alr</name>
    <name evidence="9" type="ORF">F7P68_0008410</name>
    <name evidence="8" type="ORF">SN16_07045</name>
</gene>
<reference evidence="8 10" key="1">
    <citation type="submission" date="2015-01" db="EMBL/GenBank/DDBJ databases">
        <title>Genome sequences of high lactate-tolerant strain Salinicoccus roseus W12 with industrial interest.</title>
        <authorList>
            <person name="Wang H."/>
            <person name="Yu B."/>
        </authorList>
    </citation>
    <scope>NUCLEOTIDE SEQUENCE [LARGE SCALE GENOMIC DNA]</scope>
    <source>
        <strain evidence="8 10">W12</strain>
    </source>
</reference>
<proteinExistence type="inferred from homology"/>
<dbReference type="GO" id="GO:0009252">
    <property type="term" value="P:peptidoglycan biosynthetic process"/>
    <property type="evidence" value="ECO:0007669"/>
    <property type="project" value="TreeGrafter"/>
</dbReference>
<evidence type="ECO:0000256" key="3">
    <source>
        <dbReference type="ARBA" id="ARBA00023235"/>
    </source>
</evidence>
<feature type="active site" description="Proton acceptor; specific for L-alanine" evidence="4">
    <location>
        <position position="265"/>
    </location>
</feature>
<comment type="pathway">
    <text evidence="4">Amino-acid biosynthesis; D-alanine biosynthesis; D-alanine from L-alanine: step 1/1.</text>
</comment>
<dbReference type="RefSeq" id="WP_040105925.1">
    <property type="nucleotide sequence ID" value="NZ_JABEVU030000001.1"/>
</dbReference>
<dbReference type="Proteomes" id="UP000031546">
    <property type="component" value="Unassembled WGS sequence"/>
</dbReference>
<dbReference type="GO" id="GO:0005829">
    <property type="term" value="C:cytosol"/>
    <property type="evidence" value="ECO:0007669"/>
    <property type="project" value="TreeGrafter"/>
</dbReference>
<dbReference type="GO" id="GO:0030632">
    <property type="term" value="P:D-alanine biosynthetic process"/>
    <property type="evidence" value="ECO:0007669"/>
    <property type="project" value="UniProtKB-UniRule"/>
</dbReference>
<evidence type="ECO:0000256" key="1">
    <source>
        <dbReference type="ARBA" id="ARBA00001933"/>
    </source>
</evidence>
<dbReference type="FunFam" id="3.20.20.10:FF:000002">
    <property type="entry name" value="Alanine racemase"/>
    <property type="match status" value="1"/>
</dbReference>
<evidence type="ECO:0000313" key="8">
    <source>
        <dbReference type="EMBL" id="KIH70467.1"/>
    </source>
</evidence>
<dbReference type="EMBL" id="JXII01000006">
    <property type="protein sequence ID" value="KIH70467.1"/>
    <property type="molecule type" value="Genomic_DNA"/>
</dbReference>
<comment type="cofactor">
    <cofactor evidence="1 4 5">
        <name>pyridoxal 5'-phosphate</name>
        <dbReference type="ChEBI" id="CHEBI:597326"/>
    </cofactor>
</comment>
<evidence type="ECO:0000313" key="10">
    <source>
        <dbReference type="Proteomes" id="UP000031546"/>
    </source>
</evidence>
<dbReference type="GO" id="GO:0030170">
    <property type="term" value="F:pyridoxal phosphate binding"/>
    <property type="evidence" value="ECO:0007669"/>
    <property type="project" value="UniProtKB-UniRule"/>
</dbReference>
<dbReference type="UniPathway" id="UPA00042">
    <property type="reaction ID" value="UER00497"/>
</dbReference>
<evidence type="ECO:0000313" key="11">
    <source>
        <dbReference type="Proteomes" id="UP000527860"/>
    </source>
</evidence>
<keyword evidence="11" id="KW-1185">Reference proteome</keyword>
<feature type="active site" description="Proton acceptor; specific for D-alanine" evidence="4">
    <location>
        <position position="39"/>
    </location>
</feature>
<dbReference type="NCBIfam" id="TIGR00492">
    <property type="entry name" value="alr"/>
    <property type="match status" value="1"/>
</dbReference>
<organism evidence="8 10">
    <name type="scientific">Salinicoccus roseus</name>
    <dbReference type="NCBI Taxonomy" id="45670"/>
    <lineage>
        <taxon>Bacteria</taxon>
        <taxon>Bacillati</taxon>
        <taxon>Bacillota</taxon>
        <taxon>Bacilli</taxon>
        <taxon>Bacillales</taxon>
        <taxon>Staphylococcaceae</taxon>
        <taxon>Salinicoccus</taxon>
    </lineage>
</organism>
<dbReference type="InterPro" id="IPR029066">
    <property type="entry name" value="PLP-binding_barrel"/>
</dbReference>
<protein>
    <recommendedName>
        <fullName evidence="4">Alanine racemase</fullName>
        <ecNumber evidence="4">5.1.1.1</ecNumber>
    </recommendedName>
</protein>
<comment type="caution">
    <text evidence="8">The sequence shown here is derived from an EMBL/GenBank/DDBJ whole genome shotgun (WGS) entry which is preliminary data.</text>
</comment>
<keyword evidence="2 4" id="KW-0663">Pyridoxal phosphate</keyword>
<dbReference type="EMBL" id="JABEVU030000001">
    <property type="protein sequence ID" value="MDB0580551.1"/>
    <property type="molecule type" value="Genomic_DNA"/>
</dbReference>
<comment type="catalytic activity">
    <reaction evidence="4">
        <text>L-alanine = D-alanine</text>
        <dbReference type="Rhea" id="RHEA:20249"/>
        <dbReference type="ChEBI" id="CHEBI:57416"/>
        <dbReference type="ChEBI" id="CHEBI:57972"/>
        <dbReference type="EC" id="5.1.1.1"/>
    </reaction>
</comment>
<dbReference type="Gene3D" id="2.40.37.10">
    <property type="entry name" value="Lyase, Ornithine Decarboxylase, Chain A, domain 1"/>
    <property type="match status" value="1"/>
</dbReference>
<feature type="binding site" evidence="4 6">
    <location>
        <position position="138"/>
    </location>
    <ligand>
        <name>substrate</name>
    </ligand>
</feature>
<evidence type="ECO:0000313" key="9">
    <source>
        <dbReference type="EMBL" id="MDB0580551.1"/>
    </source>
</evidence>
<dbReference type="PANTHER" id="PTHR30511:SF0">
    <property type="entry name" value="ALANINE RACEMASE, CATABOLIC-RELATED"/>
    <property type="match status" value="1"/>
</dbReference>
<dbReference type="CDD" id="cd00430">
    <property type="entry name" value="PLPDE_III_AR"/>
    <property type="match status" value="1"/>
</dbReference>
<comment type="function">
    <text evidence="4">Catalyzes the interconversion of L-alanine and D-alanine. May also act on other amino acids.</text>
</comment>
<dbReference type="HAMAP" id="MF_01201">
    <property type="entry name" value="Ala_racemase"/>
    <property type="match status" value="1"/>
</dbReference>
<dbReference type="Proteomes" id="UP000527860">
    <property type="component" value="Unassembled WGS sequence"/>
</dbReference>
<keyword evidence="3 4" id="KW-0413">Isomerase</keyword>
<dbReference type="AlphaFoldDB" id="A0A0C2E560"/>
<name>A0A0C2E560_9STAP</name>
<dbReference type="InterPro" id="IPR009006">
    <property type="entry name" value="Ala_racemase/Decarboxylase_C"/>
</dbReference>
<dbReference type="PROSITE" id="PS00395">
    <property type="entry name" value="ALANINE_RACEMASE"/>
    <property type="match status" value="1"/>
</dbReference>
<dbReference type="Pfam" id="PF00842">
    <property type="entry name" value="Ala_racemase_C"/>
    <property type="match status" value="1"/>
</dbReference>
<evidence type="ECO:0000256" key="2">
    <source>
        <dbReference type="ARBA" id="ARBA00022898"/>
    </source>
</evidence>
<evidence type="ECO:0000259" key="7">
    <source>
        <dbReference type="SMART" id="SM01005"/>
    </source>
</evidence>